<dbReference type="AlphaFoldDB" id="A0A0K2T644"/>
<dbReference type="EMBL" id="HACA01003919">
    <property type="protein sequence ID" value="CDW21280.1"/>
    <property type="molecule type" value="Transcribed_RNA"/>
</dbReference>
<evidence type="ECO:0000313" key="1">
    <source>
        <dbReference type="EMBL" id="CDW21280.1"/>
    </source>
</evidence>
<organism evidence="1">
    <name type="scientific">Lepeophtheirus salmonis</name>
    <name type="common">Salmon louse</name>
    <name type="synonym">Caligus salmonis</name>
    <dbReference type="NCBI Taxonomy" id="72036"/>
    <lineage>
        <taxon>Eukaryota</taxon>
        <taxon>Metazoa</taxon>
        <taxon>Ecdysozoa</taxon>
        <taxon>Arthropoda</taxon>
        <taxon>Crustacea</taxon>
        <taxon>Multicrustacea</taxon>
        <taxon>Hexanauplia</taxon>
        <taxon>Copepoda</taxon>
        <taxon>Siphonostomatoida</taxon>
        <taxon>Caligidae</taxon>
        <taxon>Lepeophtheirus</taxon>
    </lineage>
</organism>
<protein>
    <submittedName>
        <fullName evidence="1">Uncharacterized protein</fullName>
    </submittedName>
</protein>
<name>A0A0K2T644_LEPSM</name>
<proteinExistence type="predicted"/>
<accession>A0A0K2T644</accession>
<sequence length="60" mass="6570">MYLYLNSHKSSNALIDHKVSSLNSIIIIGGQGGSKDDLKKENSELDNFTKISSSAFINLL</sequence>
<reference evidence="1" key="1">
    <citation type="submission" date="2014-05" db="EMBL/GenBank/DDBJ databases">
        <authorList>
            <person name="Chronopoulou M."/>
        </authorList>
    </citation>
    <scope>NUCLEOTIDE SEQUENCE</scope>
    <source>
        <tissue evidence="1">Whole organism</tissue>
    </source>
</reference>